<evidence type="ECO:0000313" key="4">
    <source>
        <dbReference type="Proteomes" id="UP000198406"/>
    </source>
</evidence>
<dbReference type="PANTHER" id="PTHR46277">
    <property type="entry name" value="OS03G0850700 PROTEIN"/>
    <property type="match status" value="1"/>
</dbReference>
<protein>
    <recommendedName>
        <fullName evidence="2">CRAL-TRIO domain-containing protein</fullName>
    </recommendedName>
</protein>
<feature type="transmembrane region" description="Helical" evidence="1">
    <location>
        <begin position="20"/>
        <end position="42"/>
    </location>
</feature>
<dbReference type="EMBL" id="BDSP01000007">
    <property type="protein sequence ID" value="GAX09354.1"/>
    <property type="molecule type" value="Genomic_DNA"/>
</dbReference>
<reference evidence="3 4" key="1">
    <citation type="journal article" date="2015" name="Plant Cell">
        <title>Oil accumulation by the oleaginous diatom Fistulifera solaris as revealed by the genome and transcriptome.</title>
        <authorList>
            <person name="Tanaka T."/>
            <person name="Maeda Y."/>
            <person name="Veluchamy A."/>
            <person name="Tanaka M."/>
            <person name="Abida H."/>
            <person name="Marechal E."/>
            <person name="Bowler C."/>
            <person name="Muto M."/>
            <person name="Sunaga Y."/>
            <person name="Tanaka M."/>
            <person name="Yoshino T."/>
            <person name="Taniguchi T."/>
            <person name="Fukuda Y."/>
            <person name="Nemoto M."/>
            <person name="Matsumoto M."/>
            <person name="Wong P.S."/>
            <person name="Aburatani S."/>
            <person name="Fujibuchi W."/>
        </authorList>
    </citation>
    <scope>NUCLEOTIDE SEQUENCE [LARGE SCALE GENOMIC DNA]</scope>
    <source>
        <strain evidence="3 4">JPCC DA0580</strain>
    </source>
</reference>
<keyword evidence="1" id="KW-1133">Transmembrane helix</keyword>
<dbReference type="OrthoDB" id="412090at2759"/>
<evidence type="ECO:0000259" key="2">
    <source>
        <dbReference type="PROSITE" id="PS50191"/>
    </source>
</evidence>
<accession>A0A1Z5J5U1</accession>
<feature type="domain" description="CRAL-TRIO" evidence="2">
    <location>
        <begin position="187"/>
        <end position="348"/>
    </location>
</feature>
<gene>
    <name evidence="3" type="ORF">FisN_6Lh275</name>
</gene>
<organism evidence="3 4">
    <name type="scientific">Fistulifera solaris</name>
    <name type="common">Oleaginous diatom</name>
    <dbReference type="NCBI Taxonomy" id="1519565"/>
    <lineage>
        <taxon>Eukaryota</taxon>
        <taxon>Sar</taxon>
        <taxon>Stramenopiles</taxon>
        <taxon>Ochrophyta</taxon>
        <taxon>Bacillariophyta</taxon>
        <taxon>Bacillariophyceae</taxon>
        <taxon>Bacillariophycidae</taxon>
        <taxon>Naviculales</taxon>
        <taxon>Naviculaceae</taxon>
        <taxon>Fistulifera</taxon>
    </lineage>
</organism>
<keyword evidence="4" id="KW-1185">Reference proteome</keyword>
<dbReference type="SUPFAM" id="SSF52087">
    <property type="entry name" value="CRAL/TRIO domain"/>
    <property type="match status" value="1"/>
</dbReference>
<comment type="caution">
    <text evidence="3">The sequence shown here is derived from an EMBL/GenBank/DDBJ whole genome shotgun (WGS) entry which is preliminary data.</text>
</comment>
<evidence type="ECO:0000256" key="1">
    <source>
        <dbReference type="SAM" id="Phobius"/>
    </source>
</evidence>
<dbReference type="InterPro" id="IPR001251">
    <property type="entry name" value="CRAL-TRIO_dom"/>
</dbReference>
<evidence type="ECO:0000313" key="3">
    <source>
        <dbReference type="EMBL" id="GAX09354.1"/>
    </source>
</evidence>
<keyword evidence="1" id="KW-0472">Membrane</keyword>
<sequence>MINQLGILLLDVTHLVASTVWASVKCLDTSYLVAAFILFWWYRRQPRRKTSSSFEGLHDSTCTVPSIVSDDLSYDSSLSDASEVNQPLTDPLWNVKVPSATPQERQRFYVGTKGDLRSAIHNLQQYMEWKTKHKKLEWEIRSSVALTGNKDIDDWRIAVAVAAKSRGETVDVVQVPQMGTTHTMMNGKPMKDREGNRIIHIIPGRMDDRLISLRTYALASALYMDQKMDPKTLECLTVLIDVRGGLGWRNPNGAQLLPFIQSTSSLLLSLFPERLAKCYVYPMPPSFEWVWKLVHRCLDPMTAEKIGVLTGPATIHAPPPIEAMEAYLDAEVIERLEAYRISFFDTGK</sequence>
<proteinExistence type="predicted"/>
<dbReference type="AlphaFoldDB" id="A0A1Z5J5U1"/>
<dbReference type="Pfam" id="PF00650">
    <property type="entry name" value="CRAL_TRIO"/>
    <property type="match status" value="1"/>
</dbReference>
<dbReference type="Gene3D" id="3.40.525.10">
    <property type="entry name" value="CRAL-TRIO lipid binding domain"/>
    <property type="match status" value="1"/>
</dbReference>
<dbReference type="CDD" id="cd00170">
    <property type="entry name" value="SEC14"/>
    <property type="match status" value="1"/>
</dbReference>
<dbReference type="InterPro" id="IPR036865">
    <property type="entry name" value="CRAL-TRIO_dom_sf"/>
</dbReference>
<dbReference type="Proteomes" id="UP000198406">
    <property type="component" value="Unassembled WGS sequence"/>
</dbReference>
<name>A0A1Z5J5U1_FISSO</name>
<dbReference type="PROSITE" id="PS50191">
    <property type="entry name" value="CRAL_TRIO"/>
    <property type="match status" value="1"/>
</dbReference>
<dbReference type="PANTHER" id="PTHR46277:SF3">
    <property type="entry name" value="BINDING PROTEIN, PUTATIVE-RELATED"/>
    <property type="match status" value="1"/>
</dbReference>
<dbReference type="InParanoid" id="A0A1Z5J5U1"/>
<keyword evidence="1" id="KW-0812">Transmembrane</keyword>